<comment type="caution">
    <text evidence="1">The sequence shown here is derived from an EMBL/GenBank/DDBJ whole genome shotgun (WGS) entry which is preliminary data.</text>
</comment>
<protein>
    <submittedName>
        <fullName evidence="1">11219_t:CDS:1</fullName>
    </submittedName>
</protein>
<name>A0ACA9NFT1_9GLOM</name>
<sequence>QFQLGVSGLVLQISIFYISDQGGKQEMQHHQISTNNPSSSSSSESMNPILSSNARSSVSKFSSLNSSSV</sequence>
<keyword evidence="2" id="KW-1185">Reference proteome</keyword>
<accession>A0ACA9NFT1</accession>
<evidence type="ECO:0000313" key="1">
    <source>
        <dbReference type="EMBL" id="CAG8643817.1"/>
    </source>
</evidence>
<dbReference type="EMBL" id="CAJVPU010015000">
    <property type="protein sequence ID" value="CAG8643817.1"/>
    <property type="molecule type" value="Genomic_DNA"/>
</dbReference>
<proteinExistence type="predicted"/>
<organism evidence="1 2">
    <name type="scientific">Dentiscutata heterogama</name>
    <dbReference type="NCBI Taxonomy" id="1316150"/>
    <lineage>
        <taxon>Eukaryota</taxon>
        <taxon>Fungi</taxon>
        <taxon>Fungi incertae sedis</taxon>
        <taxon>Mucoromycota</taxon>
        <taxon>Glomeromycotina</taxon>
        <taxon>Glomeromycetes</taxon>
        <taxon>Diversisporales</taxon>
        <taxon>Gigasporaceae</taxon>
        <taxon>Dentiscutata</taxon>
    </lineage>
</organism>
<dbReference type="Proteomes" id="UP000789702">
    <property type="component" value="Unassembled WGS sequence"/>
</dbReference>
<reference evidence="1" key="1">
    <citation type="submission" date="2021-06" db="EMBL/GenBank/DDBJ databases">
        <authorList>
            <person name="Kallberg Y."/>
            <person name="Tangrot J."/>
            <person name="Rosling A."/>
        </authorList>
    </citation>
    <scope>NUCLEOTIDE SEQUENCE</scope>
    <source>
        <strain evidence="1">IL203A</strain>
    </source>
</reference>
<evidence type="ECO:0000313" key="2">
    <source>
        <dbReference type="Proteomes" id="UP000789702"/>
    </source>
</evidence>
<gene>
    <name evidence="1" type="ORF">DHETER_LOCUS8967</name>
</gene>
<feature type="non-terminal residue" evidence="1">
    <location>
        <position position="1"/>
    </location>
</feature>